<evidence type="ECO:0000256" key="1">
    <source>
        <dbReference type="ARBA" id="ARBA00010641"/>
    </source>
</evidence>
<sequence>MTGPGTEWYQQPLGTDGAPAADDPARPRTPAPLTPAQAFDALYAYCAPTLVQQTYLLTGQHRLAREAVERAFQLAWHRWPEVAVDRDPAGWVRAAAHDYALSPWHRLRPRRHPEPPPADPTGRALLTALLELPPPYRRTLLLYDGVGLDLPDTAAETEASTPAAAGRLLYARATVAARLPEPVAPDDLNRLLATLPSGIRPGPTKPPALRARADLRARRWIHAAIAFTTLLLATTTLTLHTAPDHYEPPVPPGAPVQGIPPKAAPGPLSKTEQKLRARLRSAAAAGPERLHPEAH</sequence>
<organism evidence="8 9">
    <name type="scientific">Streptomyces griseiscabiei</name>
    <dbReference type="NCBI Taxonomy" id="2993540"/>
    <lineage>
        <taxon>Bacteria</taxon>
        <taxon>Bacillati</taxon>
        <taxon>Actinomycetota</taxon>
        <taxon>Actinomycetes</taxon>
        <taxon>Kitasatosporales</taxon>
        <taxon>Streptomycetaceae</taxon>
        <taxon>Streptomyces</taxon>
    </lineage>
</organism>
<keyword evidence="5" id="KW-0804">Transcription</keyword>
<evidence type="ECO:0000256" key="2">
    <source>
        <dbReference type="ARBA" id="ARBA00023015"/>
    </source>
</evidence>
<dbReference type="SUPFAM" id="SSF88946">
    <property type="entry name" value="Sigma2 domain of RNA polymerase sigma factors"/>
    <property type="match status" value="1"/>
</dbReference>
<keyword evidence="4" id="KW-0238">DNA-binding</keyword>
<dbReference type="RefSeq" id="WP_267299878.1">
    <property type="nucleotide sequence ID" value="NZ_JAGJBZ010000003.1"/>
</dbReference>
<accession>A0ABU4LCU1</accession>
<dbReference type="InterPro" id="IPR039425">
    <property type="entry name" value="RNA_pol_sigma-70-like"/>
</dbReference>
<proteinExistence type="inferred from homology"/>
<dbReference type="Proteomes" id="UP001271723">
    <property type="component" value="Unassembled WGS sequence"/>
</dbReference>
<dbReference type="EMBL" id="JARAVY010000015">
    <property type="protein sequence ID" value="MDX2913587.1"/>
    <property type="molecule type" value="Genomic_DNA"/>
</dbReference>
<feature type="transmembrane region" description="Helical" evidence="7">
    <location>
        <begin position="220"/>
        <end position="242"/>
    </location>
</feature>
<dbReference type="InterPro" id="IPR036388">
    <property type="entry name" value="WH-like_DNA-bd_sf"/>
</dbReference>
<reference evidence="8 9" key="1">
    <citation type="journal article" date="2023" name="Microb. Genom.">
        <title>Mesoterricola silvestris gen. nov., sp. nov., Mesoterricola sediminis sp. nov., Geothrix oryzae sp. nov., Geothrix edaphica sp. nov., Geothrix rubra sp. nov., and Geothrix limicola sp. nov., six novel members of Acidobacteriota isolated from soils.</title>
        <authorList>
            <person name="Weisberg A.J."/>
            <person name="Pearce E."/>
            <person name="Kramer C.G."/>
            <person name="Chang J.H."/>
            <person name="Clarke C.R."/>
        </authorList>
    </citation>
    <scope>NUCLEOTIDE SEQUENCE [LARGE SCALE GENOMIC DNA]</scope>
    <source>
        <strain evidence="8 9">NRRL_B-2795</strain>
    </source>
</reference>
<keyword evidence="7" id="KW-1133">Transmembrane helix</keyword>
<keyword evidence="2" id="KW-0805">Transcription regulation</keyword>
<feature type="region of interest" description="Disordered" evidence="6">
    <location>
        <begin position="243"/>
        <end position="295"/>
    </location>
</feature>
<gene>
    <name evidence="8" type="ORF">PV517_33590</name>
</gene>
<feature type="compositionally biased region" description="Low complexity" evidence="6">
    <location>
        <begin position="12"/>
        <end position="22"/>
    </location>
</feature>
<keyword evidence="9" id="KW-1185">Reference proteome</keyword>
<dbReference type="InterPro" id="IPR013324">
    <property type="entry name" value="RNA_pol_sigma_r3/r4-like"/>
</dbReference>
<dbReference type="InterPro" id="IPR013325">
    <property type="entry name" value="RNA_pol_sigma_r2"/>
</dbReference>
<dbReference type="Gene3D" id="1.10.10.10">
    <property type="entry name" value="Winged helix-like DNA-binding domain superfamily/Winged helix DNA-binding domain"/>
    <property type="match status" value="1"/>
</dbReference>
<protein>
    <submittedName>
        <fullName evidence="8">RNA polymerase subunit sigma-70</fullName>
    </submittedName>
</protein>
<dbReference type="Gene3D" id="1.10.1740.10">
    <property type="match status" value="1"/>
</dbReference>
<dbReference type="PANTHER" id="PTHR43133:SF8">
    <property type="entry name" value="RNA POLYMERASE SIGMA FACTOR HI_1459-RELATED"/>
    <property type="match status" value="1"/>
</dbReference>
<comment type="similarity">
    <text evidence="1">Belongs to the sigma-70 factor family. ECF subfamily.</text>
</comment>
<evidence type="ECO:0000256" key="3">
    <source>
        <dbReference type="ARBA" id="ARBA00023082"/>
    </source>
</evidence>
<name>A0ABU4LCU1_9ACTN</name>
<evidence type="ECO:0000256" key="7">
    <source>
        <dbReference type="SAM" id="Phobius"/>
    </source>
</evidence>
<evidence type="ECO:0000313" key="9">
    <source>
        <dbReference type="Proteomes" id="UP001271723"/>
    </source>
</evidence>
<evidence type="ECO:0000256" key="6">
    <source>
        <dbReference type="SAM" id="MobiDB-lite"/>
    </source>
</evidence>
<keyword evidence="7" id="KW-0472">Membrane</keyword>
<dbReference type="SUPFAM" id="SSF88659">
    <property type="entry name" value="Sigma3 and sigma4 domains of RNA polymerase sigma factors"/>
    <property type="match status" value="1"/>
</dbReference>
<dbReference type="PANTHER" id="PTHR43133">
    <property type="entry name" value="RNA POLYMERASE ECF-TYPE SIGMA FACTO"/>
    <property type="match status" value="1"/>
</dbReference>
<keyword evidence="3" id="KW-0731">Sigma factor</keyword>
<feature type="region of interest" description="Disordered" evidence="6">
    <location>
        <begin position="1"/>
        <end position="32"/>
    </location>
</feature>
<keyword evidence="7" id="KW-0812">Transmembrane</keyword>
<evidence type="ECO:0000256" key="4">
    <source>
        <dbReference type="ARBA" id="ARBA00023125"/>
    </source>
</evidence>
<comment type="caution">
    <text evidence="8">The sequence shown here is derived from an EMBL/GenBank/DDBJ whole genome shotgun (WGS) entry which is preliminary data.</text>
</comment>
<evidence type="ECO:0000256" key="5">
    <source>
        <dbReference type="ARBA" id="ARBA00023163"/>
    </source>
</evidence>
<evidence type="ECO:0000313" key="8">
    <source>
        <dbReference type="EMBL" id="MDX2913587.1"/>
    </source>
</evidence>